<gene>
    <name evidence="20" type="ORF">NEZAVI_LOCUS7870</name>
</gene>
<dbReference type="Pfam" id="PF03098">
    <property type="entry name" value="An_peroxidase"/>
    <property type="match status" value="4"/>
</dbReference>
<dbReference type="EC" id="3.4.13.23" evidence="8"/>
<dbReference type="PANTHER" id="PTHR11475:SF134">
    <property type="entry name" value="LD42267P"/>
    <property type="match status" value="1"/>
</dbReference>
<dbReference type="Gene3D" id="3.40.630.10">
    <property type="entry name" value="Zn peptidases"/>
    <property type="match status" value="1"/>
</dbReference>
<organism evidence="20 21">
    <name type="scientific">Nezara viridula</name>
    <name type="common">Southern green stink bug</name>
    <name type="synonym">Cimex viridulus</name>
    <dbReference type="NCBI Taxonomy" id="85310"/>
    <lineage>
        <taxon>Eukaryota</taxon>
        <taxon>Metazoa</taxon>
        <taxon>Ecdysozoa</taxon>
        <taxon>Arthropoda</taxon>
        <taxon>Hexapoda</taxon>
        <taxon>Insecta</taxon>
        <taxon>Pterygota</taxon>
        <taxon>Neoptera</taxon>
        <taxon>Paraneoptera</taxon>
        <taxon>Hemiptera</taxon>
        <taxon>Heteroptera</taxon>
        <taxon>Panheteroptera</taxon>
        <taxon>Pentatomomorpha</taxon>
        <taxon>Pentatomoidea</taxon>
        <taxon>Pentatomidae</taxon>
        <taxon>Pentatominae</taxon>
        <taxon>Nezara</taxon>
    </lineage>
</organism>
<dbReference type="InterPro" id="IPR008283">
    <property type="entry name" value="Peptidase_M17_N"/>
</dbReference>
<feature type="domain" description="Cytosol aminopeptidase" evidence="18">
    <location>
        <begin position="1519"/>
        <end position="1830"/>
    </location>
</feature>
<evidence type="ECO:0000256" key="5">
    <source>
        <dbReference type="ARBA" id="ARBA00022670"/>
    </source>
</evidence>
<evidence type="ECO:0000313" key="21">
    <source>
        <dbReference type="Proteomes" id="UP001152798"/>
    </source>
</evidence>
<evidence type="ECO:0000313" key="20">
    <source>
        <dbReference type="EMBL" id="CAH1398169.1"/>
    </source>
</evidence>
<dbReference type="Pfam" id="PF00883">
    <property type="entry name" value="Peptidase_M17"/>
    <property type="match status" value="1"/>
</dbReference>
<dbReference type="CDD" id="cd09823">
    <property type="entry name" value="peroxinectin_like"/>
    <property type="match status" value="2"/>
</dbReference>
<dbReference type="GO" id="GO:0005737">
    <property type="term" value="C:cytoplasm"/>
    <property type="evidence" value="ECO:0007669"/>
    <property type="project" value="InterPro"/>
</dbReference>
<name>A0A9P0MLV8_NEZVI</name>
<dbReference type="PRINTS" id="PR00481">
    <property type="entry name" value="LAMNOPPTDASE"/>
</dbReference>
<dbReference type="CDD" id="cd00433">
    <property type="entry name" value="Peptidase_M17"/>
    <property type="match status" value="1"/>
</dbReference>
<evidence type="ECO:0000256" key="2">
    <source>
        <dbReference type="ARBA" id="ARBA00014190"/>
    </source>
</evidence>
<dbReference type="InterPro" id="IPR037120">
    <property type="entry name" value="Haem_peroxidase_sf_animal"/>
</dbReference>
<evidence type="ECO:0000256" key="14">
    <source>
        <dbReference type="ARBA" id="ARBA00047881"/>
    </source>
</evidence>
<feature type="domain" description="Peptidase M17 leucyl aminopeptidase N-terminal" evidence="19">
    <location>
        <begin position="1369"/>
        <end position="1458"/>
    </location>
</feature>
<dbReference type="GO" id="GO:0006979">
    <property type="term" value="P:response to oxidative stress"/>
    <property type="evidence" value="ECO:0007669"/>
    <property type="project" value="InterPro"/>
</dbReference>
<dbReference type="GO" id="GO:0070006">
    <property type="term" value="F:metalloaminopeptidase activity"/>
    <property type="evidence" value="ECO:0007669"/>
    <property type="project" value="InterPro"/>
</dbReference>
<dbReference type="InterPro" id="IPR011356">
    <property type="entry name" value="Leucine_aapep/pepB"/>
</dbReference>
<evidence type="ECO:0000259" key="18">
    <source>
        <dbReference type="Pfam" id="PF00883"/>
    </source>
</evidence>
<keyword evidence="16" id="KW-0349">Heme</keyword>
<dbReference type="InterPro" id="IPR000819">
    <property type="entry name" value="Peptidase_M17_C"/>
</dbReference>
<evidence type="ECO:0000256" key="10">
    <source>
        <dbReference type="ARBA" id="ARBA00030930"/>
    </source>
</evidence>
<keyword evidence="5" id="KW-0645">Protease</keyword>
<dbReference type="InterPro" id="IPR019791">
    <property type="entry name" value="Haem_peroxidase_animal"/>
</dbReference>
<evidence type="ECO:0000256" key="3">
    <source>
        <dbReference type="ARBA" id="ARBA00022438"/>
    </source>
</evidence>
<dbReference type="GO" id="GO:0006508">
    <property type="term" value="P:proteolysis"/>
    <property type="evidence" value="ECO:0007669"/>
    <property type="project" value="UniProtKB-KW"/>
</dbReference>
<dbReference type="SUPFAM" id="SSF52949">
    <property type="entry name" value="Macro domain-like"/>
    <property type="match status" value="1"/>
</dbReference>
<dbReference type="Pfam" id="PF02789">
    <property type="entry name" value="Peptidase_M17_N"/>
    <property type="match status" value="1"/>
</dbReference>
<evidence type="ECO:0000256" key="13">
    <source>
        <dbReference type="ARBA" id="ARBA00045966"/>
    </source>
</evidence>
<dbReference type="EMBL" id="OV725080">
    <property type="protein sequence ID" value="CAH1398169.1"/>
    <property type="molecule type" value="Genomic_DNA"/>
</dbReference>
<dbReference type="SUPFAM" id="SSF48113">
    <property type="entry name" value="Heme-dependent peroxidases"/>
    <property type="match status" value="2"/>
</dbReference>
<evidence type="ECO:0000256" key="11">
    <source>
        <dbReference type="ARBA" id="ARBA00030997"/>
    </source>
</evidence>
<evidence type="ECO:0000256" key="15">
    <source>
        <dbReference type="ARBA" id="ARBA00049107"/>
    </source>
</evidence>
<dbReference type="GO" id="GO:0030145">
    <property type="term" value="F:manganese ion binding"/>
    <property type="evidence" value="ECO:0007669"/>
    <property type="project" value="InterPro"/>
</dbReference>
<proteinExistence type="inferred from homology"/>
<evidence type="ECO:0000259" key="19">
    <source>
        <dbReference type="Pfam" id="PF02789"/>
    </source>
</evidence>
<dbReference type="InterPro" id="IPR010255">
    <property type="entry name" value="Haem_peroxidase_sf"/>
</dbReference>
<dbReference type="GO" id="GO:0004601">
    <property type="term" value="F:peroxidase activity"/>
    <property type="evidence" value="ECO:0007669"/>
    <property type="project" value="UniProtKB-KW"/>
</dbReference>
<dbReference type="PANTHER" id="PTHR11475">
    <property type="entry name" value="OXIDASE/PEROXIDASE"/>
    <property type="match status" value="1"/>
</dbReference>
<evidence type="ECO:0000256" key="7">
    <source>
        <dbReference type="ARBA" id="ARBA00023511"/>
    </source>
</evidence>
<evidence type="ECO:0000256" key="16">
    <source>
        <dbReference type="PIRSR" id="PIRSR619791-2"/>
    </source>
</evidence>
<feature type="binding site" description="axial binding residue" evidence="16">
    <location>
        <position position="1141"/>
    </location>
    <ligand>
        <name>heme b</name>
        <dbReference type="ChEBI" id="CHEBI:60344"/>
    </ligand>
    <ligandPart>
        <name>Fe</name>
        <dbReference type="ChEBI" id="CHEBI:18248"/>
    </ligandPart>
</feature>
<keyword evidence="4" id="KW-0575">Peroxidase</keyword>
<dbReference type="InterPro" id="IPR043472">
    <property type="entry name" value="Macro_dom-like"/>
</dbReference>
<sequence>MSRLHLGYRSSAATVGRASGPRPRCSLGCSLSTHLRLLIVHPCVLSLPELPRQESNRSPVGGIAVENVRSWLMAVCAAAQIATEDLSAFISQAHETMAQRFRLLEPQLYMNGIRQKVGSPAWFMAHPGKPESKNITHVALMAEEATKYMAHALGLSGADLRGLSTSGTALARICPSHESPWCEARKYRSLSGHCNNVQSPSWGSAGTPYIRFLPPDYEDTISLPRGTAIYPDGLPSAREVSLAVHNQLDRIHSHLVATAAFWAQMVAYDVSLTPKMTGYNGERLKCCGVEFSDFHPECFPIRLPDADPIHGSARCQEYVRSATAPRKACSLGPREQLNEATSFLDASNLYGTSQEDSDDLRLFKGGLLKLHNGLLPSDNKTECRPNNRFKTADTRMNEHVGLAALQNIWAREHNRLAAELAKLNPHWPDEILFQEARKIVIAEIQYITFNEFLPLILGKEGNEIGEDSLGNSFYAPFHLYAQNGLESVMQSLLRVSALNNNQHVNSIFTDHMFEQPDEAGLDLIAQLIQQGRDHGVPSYQEWRRFCNLLVPNTFEDLEGDLTSEAVNDLRRVYKNVSDIDLLSGALSEQVPDGATVGPTLRCLLAKQFKSLRSGDRHWFENDWAGFTKSQLNSIREGASLARIICDNTEVKYVQPNAFLAQDPFLNAPMPCSSGTIKSLDMSFWKEQKKLFIIPSSVLAETFKNAQSDVRNIHKREWLLYTHNLMADPQSPIGTAFGFSRPKRQAAKIANTSLMLEFASSRIVRSFIQGELQDLETKDVNSLISTLPFVDLSFIDDIGDNECLDTALPCDYTQKYRTISGWCNNLEHPDYGQSFRAFNRFLPPAYTDGVGTPRALSVTGKQLPSPRLISTNIHSDTSRPHTRYSLMVMQFAQITDHDLTFTPVNKGFINEGILNCLSCDSKETVHPECFPIPIPDNDPYFPSKDPNTGKNLCIPATRSMPGQQTLGPREQMNQLTAYLDLSYVYGSDNCEARILRSFSGGKLNVTRVPYGKSLLPESRSNPECRSRTRICFNAGDARASEQPALGSFHTVWLREHNRIAHELSKINPHWSDETLYQETRKILAAVYQHLTFSEFLPRILGREAIKKYNLDLLLDGYFKGYDPTCDATVVNEFSSGAFRFGHSLLRPARDHGVSGYNDYREACGLKRANSFDDFLDTISEPIVAKLSELYEHVDDVDFFPGGMSEYPLHGGVIGPTFACIIGNQFSRIRRCDRFWYENDQEFTRFTPLQLAEIRKTTIAALFCNNLDNIYTIQRAVLDLPDPFMNPRVKCKTIPQIDLTHWKERASCFIENVSIDTGRTINISPCVSCTCTKEGPICQSIKVKNCISLLHNYTPDAVANDTVCKVQSGLKKGEARVFTNISPEFYAISVAGLGKEGVGYNEMEDLDFNKENIRVGAGLAARYLQEEGAGTIFLEDFSSAEASSEAGVLATWKYEDLKTKECQGAKLGHKGIEDNEKADQLAIEDAGLILLGPEPSIGISRCHQRKGESWQRGVVKAEAQNIARKLEETPSNIMNPTAFTQVAIDVLCPCGIQIEVRDRDWIENKKMFAFLSVSKGSCEHPLFLEISYCGTQVDDKPVVFIGKGITFDSGGLCLKPCENMSQHRADLAGAAVVVGLIRAIAQLSLPVNVMGLIPLCENMPGGMAIKPGDVVTAMNGRAIRVQDTDNEGRVILADTLCYAAAFQPCLIIDVGTFTPGIRKAVGAGCSAVFSTSDVVWRELRRAGADTGDRVWRFPFWKYFTKQVTDYVGVDVSNVGKGGGGGSCLAAAFLKEFIPPLDFAHIDITGVGMTATDDYHPYLRKGLMSGRPTRTLIQFVYQMSCPHDKPVDG</sequence>
<evidence type="ECO:0000256" key="4">
    <source>
        <dbReference type="ARBA" id="ARBA00022559"/>
    </source>
</evidence>
<dbReference type="Gene3D" id="1.10.640.10">
    <property type="entry name" value="Haem peroxidase domain superfamily, animal type"/>
    <property type="match status" value="4"/>
</dbReference>
<comment type="catalytic activity">
    <reaction evidence="15">
        <text>L-cysteinylglycine + H2O = L-cysteine + glycine</text>
        <dbReference type="Rhea" id="RHEA:28783"/>
        <dbReference type="ChEBI" id="CHEBI:15377"/>
        <dbReference type="ChEBI" id="CHEBI:35235"/>
        <dbReference type="ChEBI" id="CHEBI:57305"/>
        <dbReference type="ChEBI" id="CHEBI:61694"/>
    </reaction>
    <physiologicalReaction direction="left-to-right" evidence="15">
        <dbReference type="Rhea" id="RHEA:28784"/>
    </physiologicalReaction>
</comment>
<keyword evidence="3" id="KW-0031">Aminopeptidase</keyword>
<evidence type="ECO:0000256" key="1">
    <source>
        <dbReference type="ARBA" id="ARBA00009528"/>
    </source>
</evidence>
<reference evidence="20" key="1">
    <citation type="submission" date="2022-01" db="EMBL/GenBank/DDBJ databases">
        <authorList>
            <person name="King R."/>
        </authorList>
    </citation>
    <scope>NUCLEOTIDE SEQUENCE</scope>
</reference>
<dbReference type="GO" id="GO:0020037">
    <property type="term" value="F:heme binding"/>
    <property type="evidence" value="ECO:0007669"/>
    <property type="project" value="InterPro"/>
</dbReference>
<comment type="similarity">
    <text evidence="1">Belongs to the peptidase M17 family.</text>
</comment>
<feature type="region of interest" description="Disordered" evidence="17">
    <location>
        <begin position="1"/>
        <end position="21"/>
    </location>
</feature>
<keyword evidence="6" id="KW-0378">Hydrolase</keyword>
<dbReference type="Gene3D" id="3.40.220.10">
    <property type="entry name" value="Leucine Aminopeptidase, subunit E, domain 1"/>
    <property type="match status" value="1"/>
</dbReference>
<keyword evidence="16" id="KW-0479">Metal-binding</keyword>
<evidence type="ECO:0000256" key="9">
    <source>
        <dbReference type="ARBA" id="ARBA00029605"/>
    </source>
</evidence>
<evidence type="ECO:0000256" key="17">
    <source>
        <dbReference type="SAM" id="MobiDB-lite"/>
    </source>
</evidence>
<accession>A0A9P0MLV8</accession>
<dbReference type="Proteomes" id="UP001152798">
    <property type="component" value="Chromosome 4"/>
</dbReference>
<comment type="catalytic activity">
    <reaction evidence="14">
        <text>S-benzyl-L-cysteinylglycine + H2O = S-benzyl-L-cysteine + glycine</text>
        <dbReference type="Rhea" id="RHEA:62568"/>
        <dbReference type="ChEBI" id="CHEBI:15377"/>
        <dbReference type="ChEBI" id="CHEBI:57305"/>
        <dbReference type="ChEBI" id="CHEBI:145802"/>
        <dbReference type="ChEBI" id="CHEBI:145803"/>
    </reaction>
    <physiologicalReaction direction="left-to-right" evidence="14">
        <dbReference type="Rhea" id="RHEA:62569"/>
    </physiologicalReaction>
</comment>
<keyword evidence="16" id="KW-0408">Iron</keyword>
<evidence type="ECO:0000256" key="12">
    <source>
        <dbReference type="ARBA" id="ARBA00031564"/>
    </source>
</evidence>
<keyword evidence="4" id="KW-0560">Oxidoreductase</keyword>
<comment type="function">
    <text evidence="13">Cytosolic metallopeptidase that catalyzes the removal of unsubstituted N-terminal hydrophobic amino acids from various peptides. The presence of Zn(2+) ions is essential for the peptidase activity, and the association with other cofactors can modulate the substrate spectificity of the enzyme. For instance, in the presence of Mn(2+), it displays a specific Cys-Gly hydrolyzing activity of Cys-Gly-S-conjugates. Involved in the metabolism of glutathione and in the degradation of glutathione S-conjugates, which may play a role in the control of the cell redox status.</text>
</comment>
<evidence type="ECO:0000256" key="6">
    <source>
        <dbReference type="ARBA" id="ARBA00022801"/>
    </source>
</evidence>
<keyword evidence="21" id="KW-1185">Reference proteome</keyword>
<comment type="catalytic activity">
    <reaction evidence="7">
        <text>an S-substituted L-cysteinylglycine + H2O = an S-substituted L-cysteine + glycine</text>
        <dbReference type="Rhea" id="RHEA:60444"/>
        <dbReference type="ChEBI" id="CHEBI:15377"/>
        <dbReference type="ChEBI" id="CHEBI:57305"/>
        <dbReference type="ChEBI" id="CHEBI:58717"/>
        <dbReference type="ChEBI" id="CHEBI:143103"/>
        <dbReference type="EC" id="3.4.13.23"/>
    </reaction>
    <physiologicalReaction direction="left-to-right" evidence="7">
        <dbReference type="Rhea" id="RHEA:60445"/>
    </physiologicalReaction>
</comment>
<dbReference type="OrthoDB" id="823504at2759"/>
<dbReference type="PROSITE" id="PS50292">
    <property type="entry name" value="PEROXIDASE_3"/>
    <property type="match status" value="2"/>
</dbReference>
<evidence type="ECO:0000256" key="8">
    <source>
        <dbReference type="ARBA" id="ARBA00023625"/>
    </source>
</evidence>
<dbReference type="SUPFAM" id="SSF53187">
    <property type="entry name" value="Zn-dependent exopeptidases"/>
    <property type="match status" value="1"/>
</dbReference>
<protein>
    <recommendedName>
        <fullName evidence="2">Cytosol aminopeptidase</fullName>
        <ecNumber evidence="8">3.4.13.23</ecNumber>
    </recommendedName>
    <alternativeName>
        <fullName evidence="11">Cysteinylglycine-S-conjugate dipeptidase</fullName>
    </alternativeName>
    <alternativeName>
        <fullName evidence="12">Leucine aminopeptidase 3</fullName>
    </alternativeName>
    <alternativeName>
        <fullName evidence="10">Proline aminopeptidase</fullName>
    </alternativeName>
    <alternativeName>
        <fullName evidence="9">Prolyl aminopeptidase</fullName>
    </alternativeName>
</protein>